<dbReference type="Gene3D" id="1.10.10.160">
    <property type="match status" value="1"/>
</dbReference>
<keyword evidence="3 5" id="KW-0347">Helicase</keyword>
<feature type="binding site" evidence="5">
    <location>
        <begin position="282"/>
        <end position="289"/>
    </location>
    <ligand>
        <name>ATP</name>
        <dbReference type="ChEBI" id="CHEBI:30616"/>
    </ligand>
</feature>
<evidence type="ECO:0000256" key="3">
    <source>
        <dbReference type="ARBA" id="ARBA00022806"/>
    </source>
</evidence>
<feature type="compositionally biased region" description="Low complexity" evidence="6">
    <location>
        <begin position="213"/>
        <end position="232"/>
    </location>
</feature>
<feature type="region of interest" description="Disordered" evidence="6">
    <location>
        <begin position="208"/>
        <end position="232"/>
    </location>
</feature>
<dbReference type="InterPro" id="IPR027417">
    <property type="entry name" value="P-loop_NTPase"/>
</dbReference>
<dbReference type="InterPro" id="IPR014016">
    <property type="entry name" value="UvrD-like_ATP-bd"/>
</dbReference>
<dbReference type="InterPro" id="IPR011528">
    <property type="entry name" value="NERD"/>
</dbReference>
<dbReference type="Proteomes" id="UP000629371">
    <property type="component" value="Unassembled WGS sequence"/>
</dbReference>
<evidence type="ECO:0000313" key="10">
    <source>
        <dbReference type="Proteomes" id="UP000629371"/>
    </source>
</evidence>
<feature type="region of interest" description="Disordered" evidence="6">
    <location>
        <begin position="1"/>
        <end position="24"/>
    </location>
</feature>
<sequence length="721" mass="79046">MTSGGPAGSAAGGSAARRAQEARRQERLLREQWRAARQRAERWEAAGEGERRIAAQLLMLTERGWRLLVDRRWPGTRAANVDMLLIGPGGVFVIDVKNWRAAPEPSGGRLRAGGFSRDEHRRKLLAVTKAAEGAVAALGMSPVAVRPLMAFAGHRVDTELGRLRLLGEHEIGPALLSERTRLSAGSVRALAEHLARVFPEYEDPAAADRTDARTAQNRPAATPAAPSAPSLADDGLFDLDGLRRAALDEARRAPIERWMTFLDPDQLALVRRNWAGPARISGPAGTGKTVVALHRAAYLAQRTGGRVLYVTFANNLPRVQATFLATMAPAVADRIEFSSLHHWAQKYLQSRDVPVRLHREKAETAFSLAWKHLGRDSCLAEIDPLPRYWKEEIDHVIKGRGITSFDEYAVLPRRRRRTSLRHPHRQAVWALYEAYEAQRTERAVHDFNDVLSLALAETAGRGGHPYTAVVVDEVQDLTLVGVRLLHSLVGDSPNGLLLVGDGQQAVHPGGFRLSDAGIDIRGDRGQVLRANYRNGKEIVDTALSVVADDAFEDIDGSRTPGRRDVDLTYHHGEVVRAVLPSPAAHDAALVAVLRGLSPQELADSAVLCPATRAIERYRRLLTRAGVPVCLLESYDGRPVAAVKLGSYRRAKGLEFKRVYLPRYEANLTAAKEARNDAETAGEQGELLRSQLFVAMTRARDVLWLGSVRPSGTAGESANQEE</sequence>
<dbReference type="InterPro" id="IPR000212">
    <property type="entry name" value="DNA_helicase_UvrD/REP"/>
</dbReference>
<organism evidence="9 10">
    <name type="scientific">Streptomyces siderophoricus</name>
    <dbReference type="NCBI Taxonomy" id="2802281"/>
    <lineage>
        <taxon>Bacteria</taxon>
        <taxon>Bacillati</taxon>
        <taxon>Actinomycetota</taxon>
        <taxon>Actinomycetes</taxon>
        <taxon>Kitasatosporales</taxon>
        <taxon>Streptomycetaceae</taxon>
        <taxon>Streptomyces</taxon>
    </lineage>
</organism>
<evidence type="ECO:0000256" key="5">
    <source>
        <dbReference type="PROSITE-ProRule" id="PRU00560"/>
    </source>
</evidence>
<dbReference type="EMBL" id="JAERRI010000020">
    <property type="protein sequence ID" value="MBL1093495.1"/>
    <property type="molecule type" value="Genomic_DNA"/>
</dbReference>
<keyword evidence="1 5" id="KW-0547">Nucleotide-binding</keyword>
<dbReference type="Gene3D" id="3.40.50.300">
    <property type="entry name" value="P-loop containing nucleotide triphosphate hydrolases"/>
    <property type="match status" value="2"/>
</dbReference>
<reference evidence="9 10" key="1">
    <citation type="submission" date="2021-01" db="EMBL/GenBank/DDBJ databases">
        <title>WGS of actinomycetes isolated from Thailand.</title>
        <authorList>
            <person name="Thawai C."/>
        </authorList>
    </citation>
    <scope>NUCLEOTIDE SEQUENCE [LARGE SCALE GENOMIC DNA]</scope>
    <source>
        <strain evidence="9 10">CH9-7</strain>
    </source>
</reference>
<keyword evidence="10" id="KW-1185">Reference proteome</keyword>
<accession>A0ABS1N0M0</accession>
<evidence type="ECO:0000256" key="6">
    <source>
        <dbReference type="SAM" id="MobiDB-lite"/>
    </source>
</evidence>
<gene>
    <name evidence="9" type="ORF">JK360_29945</name>
</gene>
<dbReference type="Pfam" id="PF08378">
    <property type="entry name" value="NERD"/>
    <property type="match status" value="1"/>
</dbReference>
<feature type="domain" description="NERD" evidence="7">
    <location>
        <begin position="45"/>
        <end position="158"/>
    </location>
</feature>
<protein>
    <submittedName>
        <fullName evidence="9">UvrD-helicase domain-containing protein</fullName>
    </submittedName>
</protein>
<keyword evidence="4 5" id="KW-0067">ATP-binding</keyword>
<evidence type="ECO:0000313" key="9">
    <source>
        <dbReference type="EMBL" id="MBL1093495.1"/>
    </source>
</evidence>
<evidence type="ECO:0000259" key="7">
    <source>
        <dbReference type="PROSITE" id="PS50965"/>
    </source>
</evidence>
<dbReference type="SUPFAM" id="SSF52540">
    <property type="entry name" value="P-loop containing nucleoside triphosphate hydrolases"/>
    <property type="match status" value="1"/>
</dbReference>
<comment type="caution">
    <text evidence="9">The sequence shown here is derived from an EMBL/GenBank/DDBJ whole genome shotgun (WGS) entry which is preliminary data.</text>
</comment>
<dbReference type="PROSITE" id="PS50965">
    <property type="entry name" value="NERD"/>
    <property type="match status" value="1"/>
</dbReference>
<feature type="domain" description="UvrD-like helicase ATP-binding" evidence="8">
    <location>
        <begin position="261"/>
        <end position="554"/>
    </location>
</feature>
<keyword evidence="2 5" id="KW-0378">Hydrolase</keyword>
<dbReference type="PROSITE" id="PS51198">
    <property type="entry name" value="UVRD_HELICASE_ATP_BIND"/>
    <property type="match status" value="1"/>
</dbReference>
<evidence type="ECO:0000256" key="1">
    <source>
        <dbReference type="ARBA" id="ARBA00022741"/>
    </source>
</evidence>
<dbReference type="PANTHER" id="PTHR11070:SF45">
    <property type="entry name" value="DNA 3'-5' HELICASE"/>
    <property type="match status" value="1"/>
</dbReference>
<proteinExistence type="predicted"/>
<dbReference type="InterPro" id="IPR013986">
    <property type="entry name" value="DExx_box_DNA_helicase_dom_sf"/>
</dbReference>
<feature type="compositionally biased region" description="Gly residues" evidence="6">
    <location>
        <begin position="1"/>
        <end position="11"/>
    </location>
</feature>
<evidence type="ECO:0000256" key="4">
    <source>
        <dbReference type="ARBA" id="ARBA00022840"/>
    </source>
</evidence>
<evidence type="ECO:0000256" key="2">
    <source>
        <dbReference type="ARBA" id="ARBA00022801"/>
    </source>
</evidence>
<name>A0ABS1N0M0_9ACTN</name>
<evidence type="ECO:0000259" key="8">
    <source>
        <dbReference type="PROSITE" id="PS51198"/>
    </source>
</evidence>
<dbReference type="PANTHER" id="PTHR11070">
    <property type="entry name" value="UVRD / RECB / PCRA DNA HELICASE FAMILY MEMBER"/>
    <property type="match status" value="1"/>
</dbReference>
<dbReference type="RefSeq" id="WP_201809362.1">
    <property type="nucleotide sequence ID" value="NZ_JAERRI010000020.1"/>
</dbReference>
<dbReference type="Pfam" id="PF00580">
    <property type="entry name" value="UvrD-helicase"/>
    <property type="match status" value="1"/>
</dbReference>